<dbReference type="Proteomes" id="UP000887116">
    <property type="component" value="Unassembled WGS sequence"/>
</dbReference>
<organism evidence="3 4">
    <name type="scientific">Trichonephila clavata</name>
    <name type="common">Joro spider</name>
    <name type="synonym">Nephila clavata</name>
    <dbReference type="NCBI Taxonomy" id="2740835"/>
    <lineage>
        <taxon>Eukaryota</taxon>
        <taxon>Metazoa</taxon>
        <taxon>Ecdysozoa</taxon>
        <taxon>Arthropoda</taxon>
        <taxon>Chelicerata</taxon>
        <taxon>Arachnida</taxon>
        <taxon>Araneae</taxon>
        <taxon>Araneomorphae</taxon>
        <taxon>Entelegynae</taxon>
        <taxon>Araneoidea</taxon>
        <taxon>Nephilidae</taxon>
        <taxon>Trichonephila</taxon>
    </lineage>
</organism>
<comment type="caution">
    <text evidence="3">The sequence shown here is derived from an EMBL/GenBank/DDBJ whole genome shotgun (WGS) entry which is preliminary data.</text>
</comment>
<keyword evidence="2" id="KW-0472">Membrane</keyword>
<reference evidence="3" key="1">
    <citation type="submission" date="2020-07" db="EMBL/GenBank/DDBJ databases">
        <title>Multicomponent nature underlies the extraordinary mechanical properties of spider dragline silk.</title>
        <authorList>
            <person name="Kono N."/>
            <person name="Nakamura H."/>
            <person name="Mori M."/>
            <person name="Yoshida Y."/>
            <person name="Ohtoshi R."/>
            <person name="Malay A.D."/>
            <person name="Moran D.A.P."/>
            <person name="Tomita M."/>
            <person name="Numata K."/>
            <person name="Arakawa K."/>
        </authorList>
    </citation>
    <scope>NUCLEOTIDE SEQUENCE</scope>
</reference>
<evidence type="ECO:0000313" key="4">
    <source>
        <dbReference type="Proteomes" id="UP000887116"/>
    </source>
</evidence>
<proteinExistence type="predicted"/>
<evidence type="ECO:0008006" key="5">
    <source>
        <dbReference type="Google" id="ProtNLM"/>
    </source>
</evidence>
<evidence type="ECO:0000256" key="1">
    <source>
        <dbReference type="SAM" id="MobiDB-lite"/>
    </source>
</evidence>
<keyword evidence="4" id="KW-1185">Reference proteome</keyword>
<feature type="compositionally biased region" description="Basic and acidic residues" evidence="1">
    <location>
        <begin position="51"/>
        <end position="66"/>
    </location>
</feature>
<keyword evidence="2" id="KW-1133">Transmembrane helix</keyword>
<evidence type="ECO:0000313" key="3">
    <source>
        <dbReference type="EMBL" id="GFQ80278.1"/>
    </source>
</evidence>
<dbReference type="EMBL" id="BMAO01032165">
    <property type="protein sequence ID" value="GFQ80278.1"/>
    <property type="molecule type" value="Genomic_DNA"/>
</dbReference>
<gene>
    <name evidence="3" type="ORF">TNCT_59331</name>
</gene>
<sequence>MGSSHFTIIVSTIYTNCPAKAEVPRIMRLLWLNFVMICFLCILIASTSAGKGDKDKGEDKDKDKGKGKGKCPAVPKDNKCKLTDFELKCCSTKDCGKGKICCQKGCKLTCMKEKDPEGKGSAPEINISNVVCKALNKTIDKEDE</sequence>
<feature type="transmembrane region" description="Helical" evidence="2">
    <location>
        <begin position="30"/>
        <end position="50"/>
    </location>
</feature>
<dbReference type="AlphaFoldDB" id="A0A8X6GDQ4"/>
<protein>
    <recommendedName>
        <fullName evidence="5">WAP domain-containing protein</fullName>
    </recommendedName>
</protein>
<evidence type="ECO:0000256" key="2">
    <source>
        <dbReference type="SAM" id="Phobius"/>
    </source>
</evidence>
<dbReference type="OrthoDB" id="10558425at2759"/>
<accession>A0A8X6GDQ4</accession>
<name>A0A8X6GDQ4_TRICU</name>
<feature type="region of interest" description="Disordered" evidence="1">
    <location>
        <begin position="49"/>
        <end position="72"/>
    </location>
</feature>
<keyword evidence="2" id="KW-0812">Transmembrane</keyword>